<evidence type="ECO:0000313" key="6">
    <source>
        <dbReference type="EnsemblMetazoa" id="CJA17954a.1"/>
    </source>
</evidence>
<dbReference type="SUPFAM" id="SSF46565">
    <property type="entry name" value="Chaperone J-domain"/>
    <property type="match status" value="1"/>
</dbReference>
<dbReference type="Proteomes" id="UP000005237">
    <property type="component" value="Unassembled WGS sequence"/>
</dbReference>
<dbReference type="PROSITE" id="PS50076">
    <property type="entry name" value="DNAJ_2"/>
    <property type="match status" value="1"/>
</dbReference>
<dbReference type="InterPro" id="IPR051727">
    <property type="entry name" value="DnaJ_C3_Co-chaperones"/>
</dbReference>
<protein>
    <submittedName>
        <fullName evidence="6">J domain-containing protein</fullName>
    </submittedName>
</protein>
<dbReference type="GO" id="GO:0051787">
    <property type="term" value="F:misfolded protein binding"/>
    <property type="evidence" value="ECO:0007669"/>
    <property type="project" value="TreeGrafter"/>
</dbReference>
<dbReference type="GO" id="GO:0034975">
    <property type="term" value="P:protein folding in endoplasmic reticulum"/>
    <property type="evidence" value="ECO:0007669"/>
    <property type="project" value="TreeGrafter"/>
</dbReference>
<keyword evidence="2" id="KW-0732">Signal</keyword>
<keyword evidence="3" id="KW-0256">Endoplasmic reticulum</keyword>
<evidence type="ECO:0000313" key="7">
    <source>
        <dbReference type="Proteomes" id="UP000005237"/>
    </source>
</evidence>
<feature type="domain" description="J" evidence="5">
    <location>
        <begin position="52"/>
        <end position="120"/>
    </location>
</feature>
<dbReference type="InterPro" id="IPR001623">
    <property type="entry name" value="DnaJ_domain"/>
</dbReference>
<dbReference type="GO" id="GO:0051087">
    <property type="term" value="F:protein-folding chaperone binding"/>
    <property type="evidence" value="ECO:0007669"/>
    <property type="project" value="TreeGrafter"/>
</dbReference>
<sequence length="168" mass="18559">MIRCHRIEINDVSLFKAISDYEKAISLDESNEVARSGVEQAKRAKELVGKRDYYKILGVKRSATKREITKAYRKAAQKWHPDNFSNPGEKKRAEKKFIDIASAKEVLTDEEKRKAFDNGQDPLDPEYAQNHGGGGGGGGHPFYEGSFGGGGGGFHSFKSGGGSYFFSF</sequence>
<proteinExistence type="predicted"/>
<name>A0A8R1E1P3_CAEJA</name>
<dbReference type="Pfam" id="PF00226">
    <property type="entry name" value="DnaJ"/>
    <property type="match status" value="1"/>
</dbReference>
<feature type="compositionally biased region" description="Gly residues" evidence="4">
    <location>
        <begin position="131"/>
        <end position="142"/>
    </location>
</feature>
<evidence type="ECO:0000256" key="4">
    <source>
        <dbReference type="SAM" id="MobiDB-lite"/>
    </source>
</evidence>
<organism evidence="6 7">
    <name type="scientific">Caenorhabditis japonica</name>
    <dbReference type="NCBI Taxonomy" id="281687"/>
    <lineage>
        <taxon>Eukaryota</taxon>
        <taxon>Metazoa</taxon>
        <taxon>Ecdysozoa</taxon>
        <taxon>Nematoda</taxon>
        <taxon>Chromadorea</taxon>
        <taxon>Rhabditida</taxon>
        <taxon>Rhabditina</taxon>
        <taxon>Rhabditomorpha</taxon>
        <taxon>Rhabditoidea</taxon>
        <taxon>Rhabditidae</taxon>
        <taxon>Peloderinae</taxon>
        <taxon>Caenorhabditis</taxon>
    </lineage>
</organism>
<evidence type="ECO:0000256" key="3">
    <source>
        <dbReference type="ARBA" id="ARBA00022824"/>
    </source>
</evidence>
<evidence type="ECO:0000256" key="1">
    <source>
        <dbReference type="ARBA" id="ARBA00004240"/>
    </source>
</evidence>
<accession>A0A8R1E1P3</accession>
<dbReference type="PANTHER" id="PTHR44140">
    <property type="entry name" value="LD25575P"/>
    <property type="match status" value="1"/>
</dbReference>
<keyword evidence="7" id="KW-1185">Reference proteome</keyword>
<dbReference type="CDD" id="cd06257">
    <property type="entry name" value="DnaJ"/>
    <property type="match status" value="1"/>
</dbReference>
<dbReference type="AlphaFoldDB" id="A0A8R1E1P3"/>
<evidence type="ECO:0000256" key="2">
    <source>
        <dbReference type="ARBA" id="ARBA00022729"/>
    </source>
</evidence>
<feature type="region of interest" description="Disordered" evidence="4">
    <location>
        <begin position="109"/>
        <end position="142"/>
    </location>
</feature>
<dbReference type="Gene3D" id="1.10.287.110">
    <property type="entry name" value="DnaJ domain"/>
    <property type="match status" value="1"/>
</dbReference>
<evidence type="ECO:0000259" key="5">
    <source>
        <dbReference type="PROSITE" id="PS50076"/>
    </source>
</evidence>
<dbReference type="EnsemblMetazoa" id="CJA17954a.1">
    <property type="protein sequence ID" value="CJA17954a.1"/>
    <property type="gene ID" value="WBGene00137159"/>
</dbReference>
<reference evidence="6" key="2">
    <citation type="submission" date="2022-06" db="UniProtKB">
        <authorList>
            <consortium name="EnsemblMetazoa"/>
        </authorList>
    </citation>
    <scope>IDENTIFICATION</scope>
    <source>
        <strain evidence="6">DF5081</strain>
    </source>
</reference>
<dbReference type="PANTHER" id="PTHR44140:SF4">
    <property type="entry name" value="J DOMAIN-CONTAINING PROTEIN"/>
    <property type="match status" value="1"/>
</dbReference>
<reference evidence="7" key="1">
    <citation type="submission" date="2010-08" db="EMBL/GenBank/DDBJ databases">
        <authorList>
            <consortium name="Caenorhabditis japonica Sequencing Consortium"/>
            <person name="Wilson R.K."/>
        </authorList>
    </citation>
    <scope>NUCLEOTIDE SEQUENCE [LARGE SCALE GENOMIC DNA]</scope>
    <source>
        <strain evidence="7">DF5081</strain>
    </source>
</reference>
<comment type="subcellular location">
    <subcellularLocation>
        <location evidence="1">Endoplasmic reticulum</location>
    </subcellularLocation>
</comment>
<dbReference type="PRINTS" id="PR00625">
    <property type="entry name" value="JDOMAIN"/>
</dbReference>
<dbReference type="GO" id="GO:0005783">
    <property type="term" value="C:endoplasmic reticulum"/>
    <property type="evidence" value="ECO:0007669"/>
    <property type="project" value="UniProtKB-SubCell"/>
</dbReference>
<dbReference type="InterPro" id="IPR036869">
    <property type="entry name" value="J_dom_sf"/>
</dbReference>
<dbReference type="SMART" id="SM00271">
    <property type="entry name" value="DnaJ"/>
    <property type="match status" value="1"/>
</dbReference>